<organism evidence="6">
    <name type="scientific">Leavenworthia alabamica</name>
    <name type="common">Alabama glade-cress</name>
    <dbReference type="NCBI Taxonomy" id="310722"/>
    <lineage>
        <taxon>Eukaryota</taxon>
        <taxon>Viridiplantae</taxon>
        <taxon>Streptophyta</taxon>
        <taxon>Embryophyta</taxon>
        <taxon>Tracheophyta</taxon>
        <taxon>Spermatophyta</taxon>
        <taxon>Magnoliopsida</taxon>
        <taxon>eudicotyledons</taxon>
        <taxon>Gunneridae</taxon>
        <taxon>Pentapetalae</taxon>
        <taxon>rosids</taxon>
        <taxon>malvids</taxon>
        <taxon>Brassicales</taxon>
        <taxon>Brassicaceae</taxon>
        <taxon>Cardamineae</taxon>
        <taxon>Leavenworthia</taxon>
    </lineage>
</organism>
<keyword evidence="6" id="KW-0675">Receptor</keyword>
<dbReference type="PROSITE" id="PS50927">
    <property type="entry name" value="BULB_LECTIN"/>
    <property type="match status" value="1"/>
</dbReference>
<feature type="domain" description="Bulb-type lectin" evidence="4">
    <location>
        <begin position="1"/>
        <end position="107"/>
    </location>
</feature>
<dbReference type="PANTHER" id="PTHR32444:SF89">
    <property type="entry name" value="S GLYCOPROTEIN"/>
    <property type="match status" value="1"/>
</dbReference>
<evidence type="ECO:0000259" key="5">
    <source>
        <dbReference type="PROSITE" id="PS50948"/>
    </source>
</evidence>
<dbReference type="Gene3D" id="2.90.10.30">
    <property type="match status" value="1"/>
</dbReference>
<reference evidence="6" key="1">
    <citation type="journal article" date="2008" name="Genetics">
        <title>Molecular characterization of Lal2, an SRK-like gene linked to the S-locus in the wild mustard Leavenworthia alabamica.</title>
        <authorList>
            <person name="Busch J.W."/>
            <person name="Sharma J."/>
            <person name="Schoen D.J."/>
        </authorList>
    </citation>
    <scope>NUCLEOTIDE SEQUENCE</scope>
    <source>
        <strain evidence="6">Lal2-5</strain>
    </source>
</reference>
<dbReference type="CDD" id="cd01098">
    <property type="entry name" value="PAN_AP_plant"/>
    <property type="match status" value="1"/>
</dbReference>
<dbReference type="InterPro" id="IPR001480">
    <property type="entry name" value="Bulb-type_lectin_dom"/>
</dbReference>
<feature type="non-terminal residue" evidence="6">
    <location>
        <position position="1"/>
    </location>
</feature>
<protein>
    <submittedName>
        <fullName evidence="6">Putative receptor kinase</fullName>
    </submittedName>
</protein>
<evidence type="ECO:0000256" key="3">
    <source>
        <dbReference type="ARBA" id="ARBA00023180"/>
    </source>
</evidence>
<dbReference type="EMBL" id="EU394459">
    <property type="protein sequence ID" value="ABZ10607.1"/>
    <property type="molecule type" value="Genomic_DNA"/>
</dbReference>
<evidence type="ECO:0000259" key="4">
    <source>
        <dbReference type="PROSITE" id="PS50927"/>
    </source>
</evidence>
<dbReference type="Pfam" id="PF00954">
    <property type="entry name" value="S_locus_glycop"/>
    <property type="match status" value="1"/>
</dbReference>
<feature type="non-terminal residue" evidence="6">
    <location>
        <position position="353"/>
    </location>
</feature>
<dbReference type="PANTHER" id="PTHR32444">
    <property type="entry name" value="BULB-TYPE LECTIN DOMAIN-CONTAINING PROTEIN"/>
    <property type="match status" value="1"/>
</dbReference>
<dbReference type="GO" id="GO:0048544">
    <property type="term" value="P:recognition of pollen"/>
    <property type="evidence" value="ECO:0007669"/>
    <property type="project" value="InterPro"/>
</dbReference>
<dbReference type="SUPFAM" id="SSF51110">
    <property type="entry name" value="alpha-D-mannose-specific plant lectins"/>
    <property type="match status" value="1"/>
</dbReference>
<dbReference type="PROSITE" id="PS50948">
    <property type="entry name" value="PAN"/>
    <property type="match status" value="1"/>
</dbReference>
<accession>B0ZRJ1</accession>
<sequence length="353" mass="40417">EIFEMGLFKAATRLPEVDGWYLGIWYKRHRTIVVWIANRDNPLSKSTATLKISNTNIFLDDDQSGRPVWETNLINQIDIEPLVAELHDNGNFVLIYSNSKSILWQSFDYPTDTLLPGMKLGWDGSKNLNKTLTSWASLFEPSSGSRVFKIEKWTVSHGLLYDTGQVRYRTGPRYSNLVNITETEEEISHSLNITPNVSSILILRMLYTGSLELMEFIGGERHTLFYFPVEECDFYNTCGDNSYCNTNSNCVCIAGFQWGGQYAWGLTKSRRTCLRKSHLSCQEKEFKKLTNMKLPDTQFKIVDTNVGLEECEKRCFMNCNCTAFANTDMHDGGSRCVMWTGDLLDMRSYNTEG</sequence>
<evidence type="ECO:0000256" key="1">
    <source>
        <dbReference type="ARBA" id="ARBA00022729"/>
    </source>
</evidence>
<keyword evidence="2" id="KW-1015">Disulfide bond</keyword>
<keyword evidence="6" id="KW-0418">Kinase</keyword>
<name>B0ZRJ1_LEAAL</name>
<keyword evidence="6" id="KW-0808">Transferase</keyword>
<dbReference type="Gene3D" id="3.50.4.10">
    <property type="entry name" value="Hepatocyte Growth Factor"/>
    <property type="match status" value="1"/>
</dbReference>
<feature type="domain" description="Apple" evidence="5">
    <location>
        <begin position="281"/>
        <end position="353"/>
    </location>
</feature>
<dbReference type="InterPro" id="IPR003609">
    <property type="entry name" value="Pan_app"/>
</dbReference>
<proteinExistence type="predicted"/>
<dbReference type="GO" id="GO:0016301">
    <property type="term" value="F:kinase activity"/>
    <property type="evidence" value="ECO:0007669"/>
    <property type="project" value="UniProtKB-KW"/>
</dbReference>
<evidence type="ECO:0000313" key="6">
    <source>
        <dbReference type="EMBL" id="ABZ10607.1"/>
    </source>
</evidence>
<keyword evidence="3" id="KW-0325">Glycoprotein</keyword>
<dbReference type="InterPro" id="IPR000858">
    <property type="entry name" value="S_locus_glycoprot_dom"/>
</dbReference>
<evidence type="ECO:0000256" key="2">
    <source>
        <dbReference type="ARBA" id="ARBA00023157"/>
    </source>
</evidence>
<dbReference type="SMART" id="SM00108">
    <property type="entry name" value="B_lectin"/>
    <property type="match status" value="1"/>
</dbReference>
<dbReference type="CDD" id="cd00028">
    <property type="entry name" value="B_lectin"/>
    <property type="match status" value="1"/>
</dbReference>
<dbReference type="Pfam" id="PF01453">
    <property type="entry name" value="B_lectin"/>
    <property type="match status" value="1"/>
</dbReference>
<dbReference type="Pfam" id="PF08276">
    <property type="entry name" value="PAN_2"/>
    <property type="match status" value="1"/>
</dbReference>
<dbReference type="InterPro" id="IPR036426">
    <property type="entry name" value="Bulb-type_lectin_dom_sf"/>
</dbReference>
<dbReference type="SMART" id="SM00473">
    <property type="entry name" value="PAN_AP"/>
    <property type="match status" value="1"/>
</dbReference>
<dbReference type="AlphaFoldDB" id="B0ZRJ1"/>
<keyword evidence="1" id="KW-0732">Signal</keyword>